<dbReference type="EMBL" id="BQKE01000001">
    <property type="protein sequence ID" value="GJM60545.1"/>
    <property type="molecule type" value="Genomic_DNA"/>
</dbReference>
<keyword evidence="1" id="KW-0812">Transmembrane</keyword>
<feature type="transmembrane region" description="Helical" evidence="1">
    <location>
        <begin position="20"/>
        <end position="40"/>
    </location>
</feature>
<keyword evidence="4" id="KW-1185">Reference proteome</keyword>
<evidence type="ECO:0000313" key="3">
    <source>
        <dbReference type="EMBL" id="GJM60545.1"/>
    </source>
</evidence>
<evidence type="ECO:0000259" key="2">
    <source>
        <dbReference type="Pfam" id="PF14238"/>
    </source>
</evidence>
<reference evidence="3 4" key="1">
    <citation type="submission" date="2021-12" db="EMBL/GenBank/DDBJ databases">
        <title>Genome sequencing of bacteria with rrn-lacking chromosome and rrn-plasmid.</title>
        <authorList>
            <person name="Anda M."/>
            <person name="Iwasaki W."/>
        </authorList>
    </citation>
    <scope>NUCLEOTIDE SEQUENCE [LARGE SCALE GENOMIC DNA]</scope>
    <source>
        <strain evidence="3 4">NBRC 15940</strain>
    </source>
</reference>
<accession>A0AAN4VY77</accession>
<comment type="caution">
    <text evidence="3">The sequence shown here is derived from an EMBL/GenBank/DDBJ whole genome shotgun (WGS) entry which is preliminary data.</text>
</comment>
<evidence type="ECO:0000256" key="1">
    <source>
        <dbReference type="SAM" id="Phobius"/>
    </source>
</evidence>
<dbReference type="InterPro" id="IPR025641">
    <property type="entry name" value="DUF4340"/>
</dbReference>
<keyword evidence="1" id="KW-0472">Membrane</keyword>
<dbReference type="Pfam" id="PF14238">
    <property type="entry name" value="DUF4340"/>
    <property type="match status" value="1"/>
</dbReference>
<protein>
    <recommendedName>
        <fullName evidence="2">DUF4340 domain-containing protein</fullName>
    </recommendedName>
</protein>
<keyword evidence="1" id="KW-1133">Transmembrane helix</keyword>
<gene>
    <name evidence="3" type="ORF">PEDI_10970</name>
</gene>
<feature type="domain" description="DUF4340" evidence="2">
    <location>
        <begin position="87"/>
        <end position="259"/>
    </location>
</feature>
<proteinExistence type="predicted"/>
<name>A0AAN4VY77_9BACT</name>
<dbReference type="AlphaFoldDB" id="A0AAN4VY77"/>
<evidence type="ECO:0000313" key="4">
    <source>
        <dbReference type="Proteomes" id="UP001310022"/>
    </source>
</evidence>
<sequence length="325" mass="36916">MPGILFASNDLPNSNIMRTNTQLLIILIGLLVWFVVSISVDFSDRQKFTDLNAFTIADTAAIRSIEITNQQEVTLLNRQKDGWLVNELPAESGMIDVLLSILNQMEVKRRVPKREQESVYRLLTENGIKVKVTSGEGSSEFITVGNPAKTLSYFQKEDDVPAIVHLPGYNSYVTGIFEVLPNDWRKRAIFESSPRSLKSLQLQYPEHPEDNFEITSNSIKWEIEGLPEGDQKLLNQYLSQFAYLQVDQYLDRGQVKELDSLIASQPMAIITIDDIRKEHNGELKLFRTAKGEKMLAGLLNDEQIVLIEKKRAKALLAKRSDFLSE</sequence>
<dbReference type="Proteomes" id="UP001310022">
    <property type="component" value="Unassembled WGS sequence"/>
</dbReference>
<organism evidence="3 4">
    <name type="scientific">Persicobacter diffluens</name>
    <dbReference type="NCBI Taxonomy" id="981"/>
    <lineage>
        <taxon>Bacteria</taxon>
        <taxon>Pseudomonadati</taxon>
        <taxon>Bacteroidota</taxon>
        <taxon>Cytophagia</taxon>
        <taxon>Cytophagales</taxon>
        <taxon>Persicobacteraceae</taxon>
        <taxon>Persicobacter</taxon>
    </lineage>
</organism>